<evidence type="ECO:0000313" key="1">
    <source>
        <dbReference type="EMBL" id="KAK9122284.1"/>
    </source>
</evidence>
<gene>
    <name evidence="1" type="ORF">Syun_019901</name>
</gene>
<dbReference type="EMBL" id="JBBNAF010000008">
    <property type="protein sequence ID" value="KAK9122284.1"/>
    <property type="molecule type" value="Genomic_DNA"/>
</dbReference>
<organism evidence="1 2">
    <name type="scientific">Stephania yunnanensis</name>
    <dbReference type="NCBI Taxonomy" id="152371"/>
    <lineage>
        <taxon>Eukaryota</taxon>
        <taxon>Viridiplantae</taxon>
        <taxon>Streptophyta</taxon>
        <taxon>Embryophyta</taxon>
        <taxon>Tracheophyta</taxon>
        <taxon>Spermatophyta</taxon>
        <taxon>Magnoliopsida</taxon>
        <taxon>Ranunculales</taxon>
        <taxon>Menispermaceae</taxon>
        <taxon>Menispermoideae</taxon>
        <taxon>Cissampelideae</taxon>
        <taxon>Stephania</taxon>
    </lineage>
</organism>
<comment type="caution">
    <text evidence="1">The sequence shown here is derived from an EMBL/GenBank/DDBJ whole genome shotgun (WGS) entry which is preliminary data.</text>
</comment>
<proteinExistence type="predicted"/>
<name>A0AAP0IV23_9MAGN</name>
<evidence type="ECO:0000313" key="2">
    <source>
        <dbReference type="Proteomes" id="UP001420932"/>
    </source>
</evidence>
<dbReference type="Proteomes" id="UP001420932">
    <property type="component" value="Unassembled WGS sequence"/>
</dbReference>
<keyword evidence="2" id="KW-1185">Reference proteome</keyword>
<reference evidence="1 2" key="1">
    <citation type="submission" date="2024-01" db="EMBL/GenBank/DDBJ databases">
        <title>Genome assemblies of Stephania.</title>
        <authorList>
            <person name="Yang L."/>
        </authorList>
    </citation>
    <scope>NUCLEOTIDE SEQUENCE [LARGE SCALE GENOMIC DNA]</scope>
    <source>
        <strain evidence="1">YNDBR</strain>
        <tissue evidence="1">Leaf</tissue>
    </source>
</reference>
<protein>
    <submittedName>
        <fullName evidence="1">Uncharacterized protein</fullName>
    </submittedName>
</protein>
<sequence length="84" mass="9639">MRRSLENSHDRPWSTRYLNCLKSTNNGTCGVLSPHQTNIVLPQLDFLAPRLYTYINFGRVVDLIKSTVFEFESIGVIDTASYTR</sequence>
<accession>A0AAP0IV23</accession>
<dbReference type="AlphaFoldDB" id="A0AAP0IV23"/>